<evidence type="ECO:0000313" key="8">
    <source>
        <dbReference type="EMBL" id="WOK96589.1"/>
    </source>
</evidence>
<reference evidence="8 9" key="1">
    <citation type="submission" date="2023-10" db="EMBL/GenBank/DDBJ databases">
        <title>Chromosome-scale genome assembly provides insights into flower coloration mechanisms of Canna indica.</title>
        <authorList>
            <person name="Li C."/>
        </authorList>
    </citation>
    <scope>NUCLEOTIDE SEQUENCE [LARGE SCALE GENOMIC DNA]</scope>
    <source>
        <tissue evidence="8">Flower</tissue>
    </source>
</reference>
<dbReference type="SMART" id="SM00225">
    <property type="entry name" value="BTB"/>
    <property type="match status" value="1"/>
</dbReference>
<dbReference type="GO" id="GO:0005516">
    <property type="term" value="F:calmodulin binding"/>
    <property type="evidence" value="ECO:0007669"/>
    <property type="project" value="UniProtKB-ARBA"/>
</dbReference>
<dbReference type="Proteomes" id="UP001327560">
    <property type="component" value="Chromosome 2"/>
</dbReference>
<protein>
    <submittedName>
        <fullName evidence="8">BTB/POZ and TAZ domain-containing protein 1-like</fullName>
    </submittedName>
</protein>
<dbReference type="InterPro" id="IPR000210">
    <property type="entry name" value="BTB/POZ_dom"/>
</dbReference>
<evidence type="ECO:0000313" key="9">
    <source>
        <dbReference type="Proteomes" id="UP001327560"/>
    </source>
</evidence>
<dbReference type="SUPFAM" id="SSF54695">
    <property type="entry name" value="POZ domain"/>
    <property type="match status" value="1"/>
</dbReference>
<comment type="pathway">
    <text evidence="1">Protein modification; protein ubiquitination.</text>
</comment>
<dbReference type="InterPro" id="IPR035898">
    <property type="entry name" value="TAZ_dom_sf"/>
</dbReference>
<dbReference type="InterPro" id="IPR011333">
    <property type="entry name" value="SKP1/BTB/POZ_sf"/>
</dbReference>
<dbReference type="InterPro" id="IPR044513">
    <property type="entry name" value="BT1/2/3/4/5"/>
</dbReference>
<evidence type="ECO:0000256" key="1">
    <source>
        <dbReference type="ARBA" id="ARBA00004906"/>
    </source>
</evidence>
<dbReference type="Gene3D" id="3.30.710.10">
    <property type="entry name" value="Potassium Channel Kv1.1, Chain A"/>
    <property type="match status" value="1"/>
</dbReference>
<dbReference type="EMBL" id="CP136891">
    <property type="protein sequence ID" value="WOK96589.1"/>
    <property type="molecule type" value="Genomic_DNA"/>
</dbReference>
<evidence type="ECO:0000256" key="6">
    <source>
        <dbReference type="SAM" id="MobiDB-lite"/>
    </source>
</evidence>
<dbReference type="GO" id="GO:0009725">
    <property type="term" value="P:response to hormone"/>
    <property type="evidence" value="ECO:0007669"/>
    <property type="project" value="UniProtKB-ARBA"/>
</dbReference>
<dbReference type="AlphaFoldDB" id="A0AAQ3JUH7"/>
<dbReference type="GO" id="GO:0009751">
    <property type="term" value="P:response to salicylic acid"/>
    <property type="evidence" value="ECO:0007669"/>
    <property type="project" value="UniProtKB-ARBA"/>
</dbReference>
<name>A0AAQ3JUH7_9LILI</name>
<dbReference type="FunFam" id="1.20.1020.10:FF:000004">
    <property type="entry name" value="BTB/POZ and TAZ domain-containing protein 2"/>
    <property type="match status" value="1"/>
</dbReference>
<keyword evidence="4" id="KW-0833">Ubl conjugation pathway</keyword>
<sequence length="369" mass="41974">MIQKEPKDRKRRGASTPGGFRRWLEAGNDQIPPPDILIVTSSRQRIPAHSSVLASASPVLESMIHGQHDKGGKSSTMEISILGVPCDAVRAFVCLLYSSKCLSCWGEEEEEVIGELGVHLLALSHAYGVGWLKRACERALSSRLTADDVVDVLVLARRCDAPRLHLRCMSLVAKDFAAVERTEAWRFLQENDPWLELDILQFLQDAHSRRRQQGRRKAERRVYVELQEAMECLRHIWAEGCEEVGPLGGKDQAAARPRRQAAACPNAATCRGLRQLIRHFAACDREKRRGCWRCKRLWQLLRLHASICDELDDTSCKVPLCVQFKKRMQQRDGEEEEEVFDDKWELLVKKVVSARVISHLAKKQIQHCT</sequence>
<dbReference type="Pfam" id="PF02135">
    <property type="entry name" value="zf-TAZ"/>
    <property type="match status" value="1"/>
</dbReference>
<evidence type="ECO:0000256" key="4">
    <source>
        <dbReference type="ARBA" id="ARBA00022786"/>
    </source>
</evidence>
<evidence type="ECO:0000256" key="2">
    <source>
        <dbReference type="ARBA" id="ARBA00022723"/>
    </source>
</evidence>
<dbReference type="Pfam" id="PF00651">
    <property type="entry name" value="BTB"/>
    <property type="match status" value="1"/>
</dbReference>
<proteinExistence type="predicted"/>
<keyword evidence="3" id="KW-0863">Zinc-finger</keyword>
<dbReference type="SUPFAM" id="SSF57933">
    <property type="entry name" value="TAZ domain"/>
    <property type="match status" value="1"/>
</dbReference>
<keyword evidence="2" id="KW-0479">Metal-binding</keyword>
<dbReference type="PANTHER" id="PTHR46287:SF4">
    <property type="entry name" value="BTB_POZ AND TAZ DOMAIN-CONTAINING PROTEIN 2"/>
    <property type="match status" value="1"/>
</dbReference>
<dbReference type="PANTHER" id="PTHR46287">
    <property type="entry name" value="BTB/POZ AND TAZ DOMAIN-CONTAINING PROTEIN 3-RELATED"/>
    <property type="match status" value="1"/>
</dbReference>
<evidence type="ECO:0000256" key="3">
    <source>
        <dbReference type="ARBA" id="ARBA00022771"/>
    </source>
</evidence>
<evidence type="ECO:0000259" key="7">
    <source>
        <dbReference type="PROSITE" id="PS50097"/>
    </source>
</evidence>
<gene>
    <name evidence="8" type="ORF">Cni_G05296</name>
</gene>
<dbReference type="GO" id="GO:0008270">
    <property type="term" value="F:zinc ion binding"/>
    <property type="evidence" value="ECO:0007669"/>
    <property type="project" value="UniProtKB-KW"/>
</dbReference>
<dbReference type="Gene3D" id="1.20.1020.10">
    <property type="entry name" value="TAZ domain"/>
    <property type="match status" value="1"/>
</dbReference>
<dbReference type="GO" id="GO:0042542">
    <property type="term" value="P:response to hydrogen peroxide"/>
    <property type="evidence" value="ECO:0007669"/>
    <property type="project" value="UniProtKB-ARBA"/>
</dbReference>
<dbReference type="PROSITE" id="PS50097">
    <property type="entry name" value="BTB"/>
    <property type="match status" value="1"/>
</dbReference>
<dbReference type="SMART" id="SM00551">
    <property type="entry name" value="ZnF_TAZ"/>
    <property type="match status" value="1"/>
</dbReference>
<dbReference type="GO" id="GO:0006355">
    <property type="term" value="P:regulation of DNA-templated transcription"/>
    <property type="evidence" value="ECO:0007669"/>
    <property type="project" value="UniProtKB-ARBA"/>
</dbReference>
<keyword evidence="5" id="KW-0862">Zinc</keyword>
<dbReference type="InterPro" id="IPR000197">
    <property type="entry name" value="Znf_TAZ"/>
</dbReference>
<evidence type="ECO:0000256" key="5">
    <source>
        <dbReference type="ARBA" id="ARBA00022833"/>
    </source>
</evidence>
<feature type="region of interest" description="Disordered" evidence="6">
    <location>
        <begin position="1"/>
        <end position="28"/>
    </location>
</feature>
<accession>A0AAQ3JUH7</accession>
<dbReference type="GO" id="GO:0005634">
    <property type="term" value="C:nucleus"/>
    <property type="evidence" value="ECO:0007669"/>
    <property type="project" value="TreeGrafter"/>
</dbReference>
<feature type="domain" description="BTB" evidence="7">
    <location>
        <begin position="34"/>
        <end position="100"/>
    </location>
</feature>
<dbReference type="Gene3D" id="6.10.250.3030">
    <property type="match status" value="1"/>
</dbReference>
<organism evidence="8 9">
    <name type="scientific">Canna indica</name>
    <name type="common">Indian-shot</name>
    <dbReference type="NCBI Taxonomy" id="4628"/>
    <lineage>
        <taxon>Eukaryota</taxon>
        <taxon>Viridiplantae</taxon>
        <taxon>Streptophyta</taxon>
        <taxon>Embryophyta</taxon>
        <taxon>Tracheophyta</taxon>
        <taxon>Spermatophyta</taxon>
        <taxon>Magnoliopsida</taxon>
        <taxon>Liliopsida</taxon>
        <taxon>Zingiberales</taxon>
        <taxon>Cannaceae</taxon>
        <taxon>Canna</taxon>
    </lineage>
</organism>
<keyword evidence="9" id="KW-1185">Reference proteome</keyword>